<reference evidence="3" key="1">
    <citation type="journal article" date="2016" name="Nat. Genet.">
        <title>A high-quality carrot genome assembly provides new insights into carotenoid accumulation and asterid genome evolution.</title>
        <authorList>
            <person name="Iorizzo M."/>
            <person name="Ellison S."/>
            <person name="Senalik D."/>
            <person name="Zeng P."/>
            <person name="Satapoomin P."/>
            <person name="Huang J."/>
            <person name="Bowman M."/>
            <person name="Iovene M."/>
            <person name="Sanseverino W."/>
            <person name="Cavagnaro P."/>
            <person name="Yildiz M."/>
            <person name="Macko-Podgorni A."/>
            <person name="Moranska E."/>
            <person name="Grzebelus E."/>
            <person name="Grzebelus D."/>
            <person name="Ashrafi H."/>
            <person name="Zheng Z."/>
            <person name="Cheng S."/>
            <person name="Spooner D."/>
            <person name="Van Deynze A."/>
            <person name="Simon P."/>
        </authorList>
    </citation>
    <scope>NUCLEOTIDE SEQUENCE</scope>
    <source>
        <tissue evidence="3">Leaf</tissue>
    </source>
</reference>
<evidence type="ECO:0000256" key="2">
    <source>
        <dbReference type="SAM" id="MobiDB-lite"/>
    </source>
</evidence>
<feature type="compositionally biased region" description="Acidic residues" evidence="2">
    <location>
        <begin position="75"/>
        <end position="86"/>
    </location>
</feature>
<evidence type="ECO:0000313" key="4">
    <source>
        <dbReference type="Proteomes" id="UP000077755"/>
    </source>
</evidence>
<feature type="region of interest" description="Disordered" evidence="2">
    <location>
        <begin position="129"/>
        <end position="187"/>
    </location>
</feature>
<dbReference type="Proteomes" id="UP000077755">
    <property type="component" value="Chromosome 1"/>
</dbReference>
<dbReference type="SMART" id="SM00384">
    <property type="entry name" value="AT_hook"/>
    <property type="match status" value="2"/>
</dbReference>
<keyword evidence="1" id="KW-0805">Transcription regulation</keyword>
<keyword evidence="1" id="KW-0539">Nucleus</keyword>
<dbReference type="AlphaFoldDB" id="A0AAF0W6L3"/>
<comment type="function">
    <text evidence="1">Transcription factor that specifically binds AT-rich DNA sequences related to the nuclear matrix attachment regions (MARs).</text>
</comment>
<comment type="domain">
    <text evidence="1">The PPC domain mediates interactions between AHL proteins.</text>
</comment>
<evidence type="ECO:0000313" key="3">
    <source>
        <dbReference type="EMBL" id="WOG83967.1"/>
    </source>
</evidence>
<keyword evidence="1" id="KW-0804">Transcription</keyword>
<protein>
    <recommendedName>
        <fullName evidence="1">AT-hook motif nuclear-localized protein</fullName>
    </recommendedName>
</protein>
<dbReference type="InterPro" id="IPR039605">
    <property type="entry name" value="AHL"/>
</dbReference>
<keyword evidence="4" id="KW-1185">Reference proteome</keyword>
<dbReference type="GO" id="GO:0005634">
    <property type="term" value="C:nucleus"/>
    <property type="evidence" value="ECO:0007669"/>
    <property type="project" value="UniProtKB-SubCell"/>
</dbReference>
<keyword evidence="1" id="KW-0238">DNA-binding</keyword>
<comment type="subcellular location">
    <subcellularLocation>
        <location evidence="1">Nucleus</location>
    </subcellularLocation>
</comment>
<feature type="region of interest" description="Disordered" evidence="2">
    <location>
        <begin position="59"/>
        <end position="96"/>
    </location>
</feature>
<dbReference type="GO" id="GO:0003680">
    <property type="term" value="F:minor groove of adenine-thymine-rich DNA binding"/>
    <property type="evidence" value="ECO:0007669"/>
    <property type="project" value="UniProtKB-UniRule"/>
</dbReference>
<proteinExistence type="predicted"/>
<reference evidence="3" key="2">
    <citation type="submission" date="2022-03" db="EMBL/GenBank/DDBJ databases">
        <title>Draft title - Genomic analysis of global carrot germplasm unveils the trajectory of domestication and the origin of high carotenoid orange carrot.</title>
        <authorList>
            <person name="Iorizzo M."/>
            <person name="Ellison S."/>
            <person name="Senalik D."/>
            <person name="Macko-Podgorni A."/>
            <person name="Grzebelus D."/>
            <person name="Bostan H."/>
            <person name="Rolling W."/>
            <person name="Curaba J."/>
            <person name="Simon P."/>
        </authorList>
    </citation>
    <scope>NUCLEOTIDE SEQUENCE</scope>
    <source>
        <tissue evidence="3">Leaf</tissue>
    </source>
</reference>
<organism evidence="3 4">
    <name type="scientific">Daucus carota subsp. sativus</name>
    <name type="common">Carrot</name>
    <dbReference type="NCBI Taxonomy" id="79200"/>
    <lineage>
        <taxon>Eukaryota</taxon>
        <taxon>Viridiplantae</taxon>
        <taxon>Streptophyta</taxon>
        <taxon>Embryophyta</taxon>
        <taxon>Tracheophyta</taxon>
        <taxon>Spermatophyta</taxon>
        <taxon>Magnoliopsida</taxon>
        <taxon>eudicotyledons</taxon>
        <taxon>Gunneridae</taxon>
        <taxon>Pentapetalae</taxon>
        <taxon>asterids</taxon>
        <taxon>campanulids</taxon>
        <taxon>Apiales</taxon>
        <taxon>Apiaceae</taxon>
        <taxon>Apioideae</taxon>
        <taxon>Scandiceae</taxon>
        <taxon>Daucinae</taxon>
        <taxon>Daucus</taxon>
        <taxon>Daucus sect. Daucus</taxon>
    </lineage>
</organism>
<dbReference type="PANTHER" id="PTHR31500:SF57">
    <property type="entry name" value="AT-HOOK MOTIF NUCLEAR-LOCALIZED PROTEIN 10"/>
    <property type="match status" value="1"/>
</dbReference>
<gene>
    <name evidence="3" type="ORF">DCAR_0103146</name>
</gene>
<accession>A0AAF0W6L3</accession>
<dbReference type="EMBL" id="CP093343">
    <property type="protein sequence ID" value="WOG83967.1"/>
    <property type="molecule type" value="Genomic_DNA"/>
</dbReference>
<dbReference type="PANTHER" id="PTHR31500">
    <property type="entry name" value="AT-HOOK MOTIF NUCLEAR-LOCALIZED PROTEIN 9"/>
    <property type="match status" value="1"/>
</dbReference>
<dbReference type="InterPro" id="IPR017956">
    <property type="entry name" value="AT_hook_DNA-bd_motif"/>
</dbReference>
<sequence length="291" mass="30085">MDDNGVIAPDAPPTEPATTQPENSNVVMDDQKIDNGADAVYAPLTHQPEAVASELAEAVPSGVVNNNNDEKNGNESDDVMVTENDDPNAFGNIDSNQFVSPNVVGVTPSAVSNQDTEVVNYQNNGSAAVGEAVKRKRGRPRKYPVTTEGASTVPVASPSLVNSPLQAKSLEKRGRGRPAGSGKKHKAGGLSVTLAVPNGCIFGGGVAGPLIAGSDVQIFVGTFLASEQHLTTPRCNEVLTAPANYISSAEESPPSRALLSEPSGAGGNPYSYSNGVLNNGNQEPVPKVAWM</sequence>
<evidence type="ECO:0000256" key="1">
    <source>
        <dbReference type="RuleBase" id="RU367031"/>
    </source>
</evidence>
<name>A0AAF0W6L3_DAUCS</name>
<feature type="region of interest" description="Disordered" evidence="2">
    <location>
        <begin position="1"/>
        <end position="25"/>
    </location>
</feature>